<dbReference type="SUPFAM" id="SSF51197">
    <property type="entry name" value="Clavaminate synthase-like"/>
    <property type="match status" value="1"/>
</dbReference>
<dbReference type="Proteomes" id="UP000287224">
    <property type="component" value="Unassembled WGS sequence"/>
</dbReference>
<dbReference type="Gene3D" id="2.60.120.620">
    <property type="entry name" value="q2cbj1_9rhob like domain"/>
    <property type="match status" value="1"/>
</dbReference>
<dbReference type="GO" id="GO:0016706">
    <property type="term" value="F:2-oxoglutarate-dependent dioxygenase activity"/>
    <property type="evidence" value="ECO:0007669"/>
    <property type="project" value="UniProtKB-ARBA"/>
</dbReference>
<dbReference type="PANTHER" id="PTHR40128:SF1">
    <property type="entry name" value="PHYTANOYL-COA HYDROXYLASE"/>
    <property type="match status" value="1"/>
</dbReference>
<comment type="caution">
    <text evidence="1">The sequence shown here is derived from an EMBL/GenBank/DDBJ whole genome shotgun (WGS) entry which is preliminary data.</text>
</comment>
<evidence type="ECO:0000313" key="2">
    <source>
        <dbReference type="Proteomes" id="UP000287224"/>
    </source>
</evidence>
<dbReference type="RefSeq" id="WP_126596266.1">
    <property type="nucleotide sequence ID" value="NZ_BIFQ01000001.1"/>
</dbReference>
<organism evidence="1 2">
    <name type="scientific">Dictyobacter aurantiacus</name>
    <dbReference type="NCBI Taxonomy" id="1936993"/>
    <lineage>
        <taxon>Bacteria</taxon>
        <taxon>Bacillati</taxon>
        <taxon>Chloroflexota</taxon>
        <taxon>Ktedonobacteria</taxon>
        <taxon>Ktedonobacterales</taxon>
        <taxon>Dictyobacteraceae</taxon>
        <taxon>Dictyobacter</taxon>
    </lineage>
</organism>
<keyword evidence="2" id="KW-1185">Reference proteome</keyword>
<reference evidence="2" key="1">
    <citation type="submission" date="2018-12" db="EMBL/GenBank/DDBJ databases">
        <title>Tengunoibacter tsumagoiensis gen. nov., sp. nov., Dictyobacter kobayashii sp. nov., D. alpinus sp. nov., and D. joshuensis sp. nov. and description of Dictyobacteraceae fam. nov. within the order Ktedonobacterales isolated from Tengu-no-mugimeshi.</title>
        <authorList>
            <person name="Wang C.M."/>
            <person name="Zheng Y."/>
            <person name="Sakai Y."/>
            <person name="Toyoda A."/>
            <person name="Minakuchi Y."/>
            <person name="Abe K."/>
            <person name="Yokota A."/>
            <person name="Yabe S."/>
        </authorList>
    </citation>
    <scope>NUCLEOTIDE SEQUENCE [LARGE SCALE GENOMIC DNA]</scope>
    <source>
        <strain evidence="2">S-27</strain>
    </source>
</reference>
<protein>
    <recommendedName>
        <fullName evidence="3">Phytanoyl-CoA dioxygenase</fullName>
    </recommendedName>
</protein>
<accession>A0A401ZE89</accession>
<dbReference type="InterPro" id="IPR008775">
    <property type="entry name" value="Phytyl_CoA_dOase-like"/>
</dbReference>
<dbReference type="PANTHER" id="PTHR40128">
    <property type="entry name" value="EXPRESSED PROTEIN"/>
    <property type="match status" value="1"/>
</dbReference>
<gene>
    <name evidence="1" type="ORF">KDAU_25230</name>
</gene>
<name>A0A401ZE89_9CHLR</name>
<dbReference type="Pfam" id="PF05721">
    <property type="entry name" value="PhyH"/>
    <property type="match status" value="1"/>
</dbReference>
<dbReference type="AlphaFoldDB" id="A0A401ZE89"/>
<evidence type="ECO:0000313" key="1">
    <source>
        <dbReference type="EMBL" id="GCE05194.1"/>
    </source>
</evidence>
<evidence type="ECO:0008006" key="3">
    <source>
        <dbReference type="Google" id="ProtNLM"/>
    </source>
</evidence>
<proteinExistence type="predicted"/>
<dbReference type="EMBL" id="BIFQ01000001">
    <property type="protein sequence ID" value="GCE05194.1"/>
    <property type="molecule type" value="Genomic_DNA"/>
</dbReference>
<dbReference type="OrthoDB" id="243460at2"/>
<sequence length="270" mass="30212">MSQAEATTTNYIPFVQSDANSDAATLRARMDEYGYLFFRHLVPAETVLGVRRSVLTIIQEAGWLDPDRDLMEGIARAGIEPKTEGQREYLDVYRQVLRLPDFHNFPCHESLMAIAVKLLDGEVLVHPRRIGRITFPGSIKYTTPAHQDFFYIRGSVETYSCWTPLGACPMTLGGLAVWPGSHHQGFIEHTATHPGAVGGKGVPVDESQATWHSDNFEIGDALFFRSYTIHKALPNLTPDQLRISTDNRYQLDKDAIDPSALRPHFDNSGN</sequence>